<proteinExistence type="predicted"/>
<evidence type="ECO:0000313" key="2">
    <source>
        <dbReference type="Proteomes" id="UP000218676"/>
    </source>
</evidence>
<dbReference type="AlphaFoldDB" id="A0AAD1CEG0"/>
<gene>
    <name evidence="1" type="ORF">PDPUS_1_01215</name>
</gene>
<accession>A0AAD1CEG0</accession>
<dbReference type="EMBL" id="AP018045">
    <property type="protein sequence ID" value="BAX52589.1"/>
    <property type="molecule type" value="Genomic_DNA"/>
</dbReference>
<sequence>MNIVSVCIGLLTIWFTSTIYADALIPSLVIKGQTDKQHFIAVELNPDDITANFPTYEITTRLPWVNHFATFSGARLKDILNHYRLFGRQIHLTALNEVVTPIDLLMVKFTFYKRSNNLIVHLFAFRKTNGFSY</sequence>
<dbReference type="Proteomes" id="UP000218676">
    <property type="component" value="Chromosome 1"/>
</dbReference>
<name>A0AAD1CEG0_PHODP</name>
<protein>
    <submittedName>
        <fullName evidence="1">Uncharacterized protein</fullName>
    </submittedName>
</protein>
<dbReference type="InterPro" id="IPR036374">
    <property type="entry name" value="OxRdtase_Mopterin-bd_sf"/>
</dbReference>
<dbReference type="RefSeq" id="WP_125653066.1">
    <property type="nucleotide sequence ID" value="NZ_AP018045.1"/>
</dbReference>
<organism evidence="1 2">
    <name type="scientific">Photobacterium damsela subsp. piscicida</name>
    <name type="common">Pasteurella piscicida</name>
    <dbReference type="NCBI Taxonomy" id="38294"/>
    <lineage>
        <taxon>Bacteria</taxon>
        <taxon>Pseudomonadati</taxon>
        <taxon>Pseudomonadota</taxon>
        <taxon>Gammaproteobacteria</taxon>
        <taxon>Vibrionales</taxon>
        <taxon>Vibrionaceae</taxon>
        <taxon>Photobacterium</taxon>
    </lineage>
</organism>
<reference evidence="2" key="1">
    <citation type="submission" date="2017-05" db="EMBL/GenBank/DDBJ databases">
        <title>Whole genome sequence of fish pathogenic bacteria, Photobacterium damselae subsp. piscicida, strain 91-197, isolated from hybrid striped bass (Morone sp.) in USA.</title>
        <authorList>
            <person name="Teru Y."/>
            <person name="Hikima J."/>
            <person name="Kono T."/>
            <person name="Sakai M."/>
            <person name="Takano T."/>
            <person name="Hawke J.P."/>
            <person name="Takeyama H."/>
            <person name="Aoki T."/>
        </authorList>
    </citation>
    <scope>NUCLEOTIDE SEQUENCE [LARGE SCALE GENOMIC DNA]</scope>
    <source>
        <strain evidence="2">91-197</strain>
    </source>
</reference>
<dbReference type="SUPFAM" id="SSF56524">
    <property type="entry name" value="Oxidoreductase molybdopterin-binding domain"/>
    <property type="match status" value="1"/>
</dbReference>
<evidence type="ECO:0000313" key="1">
    <source>
        <dbReference type="EMBL" id="BAX52589.1"/>
    </source>
</evidence>